<feature type="compositionally biased region" description="Basic and acidic residues" evidence="9">
    <location>
        <begin position="263"/>
        <end position="283"/>
    </location>
</feature>
<keyword evidence="7" id="KW-0677">Repeat</keyword>
<evidence type="ECO:0000256" key="9">
    <source>
        <dbReference type="SAM" id="MobiDB-lite"/>
    </source>
</evidence>
<keyword evidence="12" id="KW-1185">Reference proteome</keyword>
<gene>
    <name evidence="11" type="ORF">ANANG_G00173310</name>
</gene>
<dbReference type="PANTHER" id="PTHR24412">
    <property type="entry name" value="KELCH PROTEIN"/>
    <property type="match status" value="1"/>
</dbReference>
<dbReference type="SMART" id="SM00612">
    <property type="entry name" value="Kelch"/>
    <property type="match status" value="4"/>
</dbReference>
<dbReference type="Pfam" id="PF24681">
    <property type="entry name" value="Kelch_KLHDC2_KLHL20_DRC7"/>
    <property type="match status" value="1"/>
</dbReference>
<dbReference type="Gene3D" id="3.30.710.10">
    <property type="entry name" value="Potassium Channel Kv1.1, Chain A"/>
    <property type="match status" value="1"/>
</dbReference>
<keyword evidence="5" id="KW-0217">Developmental protein</keyword>
<dbReference type="FunFam" id="1.25.40.420:FF:000001">
    <property type="entry name" value="Kelch-like family member 12"/>
    <property type="match status" value="1"/>
</dbReference>
<dbReference type="GO" id="GO:0031674">
    <property type="term" value="C:I band"/>
    <property type="evidence" value="ECO:0007669"/>
    <property type="project" value="UniProtKB-SubCell"/>
</dbReference>
<keyword evidence="6" id="KW-0963">Cytoplasm</keyword>
<dbReference type="SUPFAM" id="SSF117281">
    <property type="entry name" value="Kelch motif"/>
    <property type="match status" value="1"/>
</dbReference>
<dbReference type="SMART" id="SM00875">
    <property type="entry name" value="BACK"/>
    <property type="match status" value="1"/>
</dbReference>
<protein>
    <recommendedName>
        <fullName evidence="10">BTB domain-containing protein</fullName>
    </recommendedName>
</protein>
<dbReference type="InterPro" id="IPR011705">
    <property type="entry name" value="BACK"/>
</dbReference>
<comment type="caution">
    <text evidence="11">The sequence shown here is derived from an EMBL/GenBank/DDBJ whole genome shotgun (WGS) entry which is preliminary data.</text>
</comment>
<evidence type="ECO:0000256" key="5">
    <source>
        <dbReference type="ARBA" id="ARBA00022473"/>
    </source>
</evidence>
<dbReference type="Gene3D" id="2.120.10.80">
    <property type="entry name" value="Kelch-type beta propeller"/>
    <property type="match status" value="1"/>
</dbReference>
<feature type="domain" description="BTB" evidence="10">
    <location>
        <begin position="33"/>
        <end position="100"/>
    </location>
</feature>
<proteinExistence type="inferred from homology"/>
<evidence type="ECO:0000259" key="10">
    <source>
        <dbReference type="PROSITE" id="PS50097"/>
    </source>
</evidence>
<evidence type="ECO:0000256" key="6">
    <source>
        <dbReference type="ARBA" id="ARBA00022490"/>
    </source>
</evidence>
<accession>A0A9D3M3V5</accession>
<dbReference type="GO" id="GO:0048741">
    <property type="term" value="P:skeletal muscle fiber development"/>
    <property type="evidence" value="ECO:0007669"/>
    <property type="project" value="UniProtKB-ARBA"/>
</dbReference>
<evidence type="ECO:0000256" key="4">
    <source>
        <dbReference type="ARBA" id="ARBA00022441"/>
    </source>
</evidence>
<keyword evidence="4" id="KW-0880">Kelch repeat</keyword>
<dbReference type="PANTHER" id="PTHR24412:SF22">
    <property type="entry name" value="KELCH-LIKE PROTEIN 40"/>
    <property type="match status" value="1"/>
</dbReference>
<dbReference type="PROSITE" id="PS50097">
    <property type="entry name" value="BTB"/>
    <property type="match status" value="1"/>
</dbReference>
<sequence>MALPINPIEEPRIYHQTLLQDGLCDLLENMKFVDCVLKVKDKELPCHRLVLAACSPYFKDMFQSDSEECKKKEVVLEDVDPGVMATVLRYIYTSDISLTESNVQDIFMVANMFQIPSIFTVCVSFLRDRLGLANCLAIFRLGLLLECRDLAVAARDYICEHYQVLVRDQEYHQLGPSELAAIITSDTLNVESEEVVFESVLRWVAHDEGDRVKDLPDLLECVRFRLMDPKYFSNKVENHKWIKSSQEIQTKLQLVRDAYEGKLPERKGDKKSTAEEGKKEGRQNDMLPGILNNNPRFGTFLKDLMLLISETGTVAYDPAENECYVASESTQIPKNHCSLVTKENQVFVAGGLFYSEENKDEPLNSYFLQFDPINSDWLGMPSLPTPRCLFGMAEAENSIFVVGGKELKEGEHVMDSVMIYDRHSFKWGESDPLPYATYGHGTVSHNGLVYVIGGKGESKKCMRRVCVYNPKKFEWKDLAPLKLARSLFGVTVHQDKIYVAAGVTDAGLTSTVEVYDISSNTWSEFVDFPQERSSLNMVTMGGSLYAVGGFAMMPSEESEELVPTEMNDIWKFEEEENSWNGVLREISFASGSTIVGMRLNTLRLTKL</sequence>
<dbReference type="Pfam" id="PF07707">
    <property type="entry name" value="BACK"/>
    <property type="match status" value="1"/>
</dbReference>
<dbReference type="PIRSF" id="PIRSF037037">
    <property type="entry name" value="Kelch-like_protein_gigaxonin"/>
    <property type="match status" value="1"/>
</dbReference>
<keyword evidence="8" id="KW-0833">Ubl conjugation pathway</keyword>
<dbReference type="Proteomes" id="UP001044222">
    <property type="component" value="Chromosome 9"/>
</dbReference>
<evidence type="ECO:0000313" key="12">
    <source>
        <dbReference type="Proteomes" id="UP001044222"/>
    </source>
</evidence>
<dbReference type="FunFam" id="3.30.710.10:FF:000006">
    <property type="entry name" value="Kelch repeat and BTB domain-containing 6"/>
    <property type="match status" value="1"/>
</dbReference>
<reference evidence="11" key="1">
    <citation type="submission" date="2021-01" db="EMBL/GenBank/DDBJ databases">
        <title>A chromosome-scale assembly of European eel, Anguilla anguilla.</title>
        <authorList>
            <person name="Henkel C."/>
            <person name="Jong-Raadsen S.A."/>
            <person name="Dufour S."/>
            <person name="Weltzien F.-A."/>
            <person name="Palstra A.P."/>
            <person name="Pelster B."/>
            <person name="Spaink H.P."/>
            <person name="Van Den Thillart G.E."/>
            <person name="Jansen H."/>
            <person name="Zahm M."/>
            <person name="Klopp C."/>
            <person name="Cedric C."/>
            <person name="Louis A."/>
            <person name="Berthelot C."/>
            <person name="Parey E."/>
            <person name="Roest Crollius H."/>
            <person name="Montfort J."/>
            <person name="Robinson-Rechavi M."/>
            <person name="Bucao C."/>
            <person name="Bouchez O."/>
            <person name="Gislard M."/>
            <person name="Lluch J."/>
            <person name="Milhes M."/>
            <person name="Lampietro C."/>
            <person name="Lopez Roques C."/>
            <person name="Donnadieu C."/>
            <person name="Braasch I."/>
            <person name="Desvignes T."/>
            <person name="Postlethwait J."/>
            <person name="Bobe J."/>
            <person name="Guiguen Y."/>
            <person name="Dirks R."/>
        </authorList>
    </citation>
    <scope>NUCLEOTIDE SEQUENCE</scope>
    <source>
        <strain evidence="11">Tag_6206</strain>
        <tissue evidence="11">Liver</tissue>
    </source>
</reference>
<dbReference type="Gene3D" id="1.25.40.420">
    <property type="match status" value="1"/>
</dbReference>
<dbReference type="InterPro" id="IPR015915">
    <property type="entry name" value="Kelch-typ_b-propeller"/>
</dbReference>
<evidence type="ECO:0000313" key="11">
    <source>
        <dbReference type="EMBL" id="KAG5842027.1"/>
    </source>
</evidence>
<evidence type="ECO:0000256" key="2">
    <source>
        <dbReference type="ARBA" id="ARBA00004355"/>
    </source>
</evidence>
<evidence type="ECO:0000256" key="1">
    <source>
        <dbReference type="ARBA" id="ARBA00004161"/>
    </source>
</evidence>
<dbReference type="SUPFAM" id="SSF54695">
    <property type="entry name" value="POZ domain"/>
    <property type="match status" value="1"/>
</dbReference>
<organism evidence="11 12">
    <name type="scientific">Anguilla anguilla</name>
    <name type="common">European freshwater eel</name>
    <name type="synonym">Muraena anguilla</name>
    <dbReference type="NCBI Taxonomy" id="7936"/>
    <lineage>
        <taxon>Eukaryota</taxon>
        <taxon>Metazoa</taxon>
        <taxon>Chordata</taxon>
        <taxon>Craniata</taxon>
        <taxon>Vertebrata</taxon>
        <taxon>Euteleostomi</taxon>
        <taxon>Actinopterygii</taxon>
        <taxon>Neopterygii</taxon>
        <taxon>Teleostei</taxon>
        <taxon>Anguilliformes</taxon>
        <taxon>Anguillidae</taxon>
        <taxon>Anguilla</taxon>
    </lineage>
</organism>
<dbReference type="InterPro" id="IPR017096">
    <property type="entry name" value="BTB-kelch_protein"/>
</dbReference>
<dbReference type="EMBL" id="JAFIRN010000009">
    <property type="protein sequence ID" value="KAG5842027.1"/>
    <property type="molecule type" value="Genomic_DNA"/>
</dbReference>
<evidence type="ECO:0000256" key="3">
    <source>
        <dbReference type="ARBA" id="ARBA00006907"/>
    </source>
</evidence>
<dbReference type="InterPro" id="IPR006652">
    <property type="entry name" value="Kelch_1"/>
</dbReference>
<evidence type="ECO:0000256" key="7">
    <source>
        <dbReference type="ARBA" id="ARBA00022737"/>
    </source>
</evidence>
<comment type="similarity">
    <text evidence="3">Belongs to the KLHL40 family.</text>
</comment>
<dbReference type="Pfam" id="PF00651">
    <property type="entry name" value="BTB"/>
    <property type="match status" value="1"/>
</dbReference>
<dbReference type="InterPro" id="IPR000210">
    <property type="entry name" value="BTB/POZ_dom"/>
</dbReference>
<dbReference type="InterPro" id="IPR011333">
    <property type="entry name" value="SKP1/BTB/POZ_sf"/>
</dbReference>
<dbReference type="FunFam" id="2.120.10.80:FF:000037">
    <property type="entry name" value="Kelch-like family member 40"/>
    <property type="match status" value="1"/>
</dbReference>
<dbReference type="SMART" id="SM00225">
    <property type="entry name" value="BTB"/>
    <property type="match status" value="1"/>
</dbReference>
<evidence type="ECO:0000256" key="8">
    <source>
        <dbReference type="ARBA" id="ARBA00022786"/>
    </source>
</evidence>
<feature type="region of interest" description="Disordered" evidence="9">
    <location>
        <begin position="263"/>
        <end position="288"/>
    </location>
</feature>
<dbReference type="GO" id="GO:0031672">
    <property type="term" value="C:A band"/>
    <property type="evidence" value="ECO:0007669"/>
    <property type="project" value="UniProtKB-SubCell"/>
</dbReference>
<dbReference type="AlphaFoldDB" id="A0A9D3M3V5"/>
<name>A0A9D3M3V5_ANGAN</name>
<comment type="subcellular location">
    <subcellularLocation>
        <location evidence="1">Cytoplasm</location>
        <location evidence="1">Myofibril</location>
        <location evidence="1">Sarcomere</location>
        <location evidence="1">A band</location>
    </subcellularLocation>
    <subcellularLocation>
        <location evidence="2">Cytoplasm</location>
        <location evidence="2">Myofibril</location>
        <location evidence="2">Sarcomere</location>
        <location evidence="2">I band</location>
    </subcellularLocation>
</comment>